<keyword evidence="3" id="KW-0808">Transferase</keyword>
<dbReference type="EC" id="2.7.11.11" evidence="1"/>
<name>A0ABQ9H301_9NEOP</name>
<evidence type="ECO:0000256" key="5">
    <source>
        <dbReference type="ARBA" id="ARBA00022777"/>
    </source>
</evidence>
<dbReference type="Gene3D" id="1.10.510.10">
    <property type="entry name" value="Transferase(Phosphotransferase) domain 1"/>
    <property type="match status" value="1"/>
</dbReference>
<evidence type="ECO:0000256" key="7">
    <source>
        <dbReference type="ARBA" id="ARBA00047292"/>
    </source>
</evidence>
<dbReference type="PROSITE" id="PS00107">
    <property type="entry name" value="PROTEIN_KINASE_ATP"/>
    <property type="match status" value="1"/>
</dbReference>
<sequence>MKKRRKNSGPKSTKRAQEAKEHDEYLEHAREEFKKTYCTMPPFLGSLRTLKAMKVIGSGTFGTVQLAINEVSGEYVAIKIMTKEFLVRTGQVRHAHNELKISYALNFPFVLNTVQFHHDNSYLYFVMPFISGGDMFSHLRRQGQFSEDLARFYAAQVTLTLEYMHFLQLVHRDVKPENILIDERGYLKVMDFGFTKYFKGRGFTTVGTPEYMAPELFLSSGYSFSVDWWAMGVLIFEMCAGYTPFSDRYKARLHERIASGVYESPKTFSPSLEHLLRNLIQIDVTKRYGTLKNGASDIKNHRWFRAINWPDILHRRVKPLFVPEVLAPGDVSHFLPESQDLKLEISDVDKYREFFRDF</sequence>
<dbReference type="PANTHER" id="PTHR24353:SF153">
    <property type="entry name" value="CAMP-DEPENDENT PROTEIN KINASE CATALYTIC SUBUNIT 1"/>
    <property type="match status" value="1"/>
</dbReference>
<comment type="catalytic activity">
    <reaction evidence="8">
        <text>L-seryl-[protein] + ATP = O-phospho-L-seryl-[protein] + ADP + H(+)</text>
        <dbReference type="Rhea" id="RHEA:17989"/>
        <dbReference type="Rhea" id="RHEA-COMP:9863"/>
        <dbReference type="Rhea" id="RHEA-COMP:11604"/>
        <dbReference type="ChEBI" id="CHEBI:15378"/>
        <dbReference type="ChEBI" id="CHEBI:29999"/>
        <dbReference type="ChEBI" id="CHEBI:30616"/>
        <dbReference type="ChEBI" id="CHEBI:83421"/>
        <dbReference type="ChEBI" id="CHEBI:456216"/>
        <dbReference type="EC" id="2.7.11.11"/>
    </reaction>
</comment>
<feature type="compositionally biased region" description="Basic residues" evidence="11">
    <location>
        <begin position="1"/>
        <end position="14"/>
    </location>
</feature>
<reference evidence="14 15" key="1">
    <citation type="submission" date="2023-02" db="EMBL/GenBank/DDBJ databases">
        <title>LHISI_Scaffold_Assembly.</title>
        <authorList>
            <person name="Stuart O.P."/>
            <person name="Cleave R."/>
            <person name="Magrath M.J.L."/>
            <person name="Mikheyev A.S."/>
        </authorList>
    </citation>
    <scope>NUCLEOTIDE SEQUENCE [LARGE SCALE GENOMIC DNA]</scope>
    <source>
        <strain evidence="14">Daus_M_001</strain>
        <tissue evidence="14">Leg muscle</tissue>
    </source>
</reference>
<feature type="binding site" evidence="9">
    <location>
        <position position="79"/>
    </location>
    <ligand>
        <name>ATP</name>
        <dbReference type="ChEBI" id="CHEBI:30616"/>
    </ligand>
</feature>
<keyword evidence="6 9" id="KW-0067">ATP-binding</keyword>
<dbReference type="SUPFAM" id="SSF56112">
    <property type="entry name" value="Protein kinase-like (PK-like)"/>
    <property type="match status" value="1"/>
</dbReference>
<dbReference type="Gene3D" id="3.30.200.20">
    <property type="entry name" value="Phosphorylase Kinase, domain 1"/>
    <property type="match status" value="1"/>
</dbReference>
<comment type="similarity">
    <text evidence="10">Belongs to the protein kinase superfamily.</text>
</comment>
<evidence type="ECO:0000256" key="6">
    <source>
        <dbReference type="ARBA" id="ARBA00022840"/>
    </source>
</evidence>
<evidence type="ECO:0000256" key="2">
    <source>
        <dbReference type="ARBA" id="ARBA00022527"/>
    </source>
</evidence>
<evidence type="ECO:0000256" key="9">
    <source>
        <dbReference type="PROSITE-ProRule" id="PRU10141"/>
    </source>
</evidence>
<feature type="compositionally biased region" description="Basic and acidic residues" evidence="11">
    <location>
        <begin position="15"/>
        <end position="24"/>
    </location>
</feature>
<dbReference type="InterPro" id="IPR000961">
    <property type="entry name" value="AGC-kinase_C"/>
</dbReference>
<dbReference type="InterPro" id="IPR011009">
    <property type="entry name" value="Kinase-like_dom_sf"/>
</dbReference>
<dbReference type="SMART" id="SM00220">
    <property type="entry name" value="S_TKc"/>
    <property type="match status" value="1"/>
</dbReference>
<evidence type="ECO:0000259" key="12">
    <source>
        <dbReference type="PROSITE" id="PS50011"/>
    </source>
</evidence>
<accession>A0ABQ9H301</accession>
<evidence type="ECO:0000259" key="13">
    <source>
        <dbReference type="PROSITE" id="PS51285"/>
    </source>
</evidence>
<keyword evidence="5" id="KW-0418">Kinase</keyword>
<evidence type="ECO:0000256" key="8">
    <source>
        <dbReference type="ARBA" id="ARBA00047454"/>
    </source>
</evidence>
<gene>
    <name evidence="14" type="ORF">PR048_019266</name>
</gene>
<evidence type="ECO:0000256" key="4">
    <source>
        <dbReference type="ARBA" id="ARBA00022741"/>
    </source>
</evidence>
<feature type="domain" description="Protein kinase" evidence="12">
    <location>
        <begin position="50"/>
        <end position="304"/>
    </location>
</feature>
<evidence type="ECO:0000256" key="3">
    <source>
        <dbReference type="ARBA" id="ARBA00022679"/>
    </source>
</evidence>
<keyword evidence="4 9" id="KW-0547">Nucleotide-binding</keyword>
<dbReference type="PROSITE" id="PS00108">
    <property type="entry name" value="PROTEIN_KINASE_ST"/>
    <property type="match status" value="1"/>
</dbReference>
<feature type="region of interest" description="Disordered" evidence="11">
    <location>
        <begin position="1"/>
        <end position="24"/>
    </location>
</feature>
<dbReference type="InterPro" id="IPR008271">
    <property type="entry name" value="Ser/Thr_kinase_AS"/>
</dbReference>
<proteinExistence type="inferred from homology"/>
<dbReference type="InterPro" id="IPR017441">
    <property type="entry name" value="Protein_kinase_ATP_BS"/>
</dbReference>
<feature type="domain" description="AGC-kinase C-terminal" evidence="13">
    <location>
        <begin position="305"/>
        <end position="358"/>
    </location>
</feature>
<comment type="caution">
    <text evidence="14">The sequence shown here is derived from an EMBL/GenBank/DDBJ whole genome shotgun (WGS) entry which is preliminary data.</text>
</comment>
<evidence type="ECO:0000256" key="11">
    <source>
        <dbReference type="SAM" id="MobiDB-lite"/>
    </source>
</evidence>
<keyword evidence="2 10" id="KW-0723">Serine/threonine-protein kinase</keyword>
<dbReference type="EMBL" id="JARBHB010000007">
    <property type="protein sequence ID" value="KAJ8878681.1"/>
    <property type="molecule type" value="Genomic_DNA"/>
</dbReference>
<dbReference type="PROSITE" id="PS51285">
    <property type="entry name" value="AGC_KINASE_CTER"/>
    <property type="match status" value="1"/>
</dbReference>
<dbReference type="Proteomes" id="UP001159363">
    <property type="component" value="Chromosome 6"/>
</dbReference>
<evidence type="ECO:0000256" key="1">
    <source>
        <dbReference type="ARBA" id="ARBA00012444"/>
    </source>
</evidence>
<organism evidence="14 15">
    <name type="scientific">Dryococelus australis</name>
    <dbReference type="NCBI Taxonomy" id="614101"/>
    <lineage>
        <taxon>Eukaryota</taxon>
        <taxon>Metazoa</taxon>
        <taxon>Ecdysozoa</taxon>
        <taxon>Arthropoda</taxon>
        <taxon>Hexapoda</taxon>
        <taxon>Insecta</taxon>
        <taxon>Pterygota</taxon>
        <taxon>Neoptera</taxon>
        <taxon>Polyneoptera</taxon>
        <taxon>Phasmatodea</taxon>
        <taxon>Verophasmatodea</taxon>
        <taxon>Anareolatae</taxon>
        <taxon>Phasmatidae</taxon>
        <taxon>Eurycanthinae</taxon>
        <taxon>Dryococelus</taxon>
    </lineage>
</organism>
<evidence type="ECO:0000256" key="10">
    <source>
        <dbReference type="RuleBase" id="RU000304"/>
    </source>
</evidence>
<evidence type="ECO:0000313" key="14">
    <source>
        <dbReference type="EMBL" id="KAJ8878681.1"/>
    </source>
</evidence>
<protein>
    <recommendedName>
        <fullName evidence="1">cAMP-dependent protein kinase</fullName>
        <ecNumber evidence="1">2.7.11.11</ecNumber>
    </recommendedName>
</protein>
<comment type="catalytic activity">
    <reaction evidence="7">
        <text>L-threonyl-[protein] + ATP = O-phospho-L-threonyl-[protein] + ADP + H(+)</text>
        <dbReference type="Rhea" id="RHEA:46608"/>
        <dbReference type="Rhea" id="RHEA-COMP:11060"/>
        <dbReference type="Rhea" id="RHEA-COMP:11605"/>
        <dbReference type="ChEBI" id="CHEBI:15378"/>
        <dbReference type="ChEBI" id="CHEBI:30013"/>
        <dbReference type="ChEBI" id="CHEBI:30616"/>
        <dbReference type="ChEBI" id="CHEBI:61977"/>
        <dbReference type="ChEBI" id="CHEBI:456216"/>
        <dbReference type="EC" id="2.7.11.11"/>
    </reaction>
</comment>
<evidence type="ECO:0000313" key="15">
    <source>
        <dbReference type="Proteomes" id="UP001159363"/>
    </source>
</evidence>
<dbReference type="InterPro" id="IPR000719">
    <property type="entry name" value="Prot_kinase_dom"/>
</dbReference>
<dbReference type="PANTHER" id="PTHR24353">
    <property type="entry name" value="CYCLIC NUCLEOTIDE-DEPENDENT PROTEIN KINASE"/>
    <property type="match status" value="1"/>
</dbReference>
<keyword evidence="15" id="KW-1185">Reference proteome</keyword>
<dbReference type="PROSITE" id="PS50011">
    <property type="entry name" value="PROTEIN_KINASE_DOM"/>
    <property type="match status" value="1"/>
</dbReference>
<dbReference type="Pfam" id="PF00069">
    <property type="entry name" value="Pkinase"/>
    <property type="match status" value="1"/>
</dbReference>